<reference evidence="1" key="1">
    <citation type="submission" date="2016-04" db="EMBL/GenBank/DDBJ databases">
        <title>Sequencing of conjugative plasmid pWBG637.</title>
        <authorList>
            <person name="Ramsay J.P."/>
        </authorList>
    </citation>
    <scope>NUCLEOTIDE SEQUENCE</scope>
    <source>
        <strain evidence="1">WBG1024</strain>
        <plasmid evidence="1">pWBG637</plasmid>
    </source>
</reference>
<gene>
    <name evidence="1" type="ORF">pWBG637_00017</name>
</gene>
<name>A0A1B3ISU5_STAAU</name>
<organism evidence="1">
    <name type="scientific">Staphylococcus aureus</name>
    <dbReference type="NCBI Taxonomy" id="1280"/>
    <lineage>
        <taxon>Bacteria</taxon>
        <taxon>Bacillati</taxon>
        <taxon>Bacillota</taxon>
        <taxon>Bacilli</taxon>
        <taxon>Bacillales</taxon>
        <taxon>Staphylococcaceae</taxon>
        <taxon>Staphylococcus</taxon>
    </lineage>
</organism>
<dbReference type="EMBL" id="KX086582">
    <property type="protein sequence ID" value="AOF44143.1"/>
    <property type="molecule type" value="Genomic_DNA"/>
</dbReference>
<keyword evidence="1" id="KW-0614">Plasmid</keyword>
<geneLocation type="plasmid" evidence="1">
    <name>pWBG637</name>
</geneLocation>
<accession>A0A1B3ISU5</accession>
<sequence length="106" mass="12283">MQKYPRVFRIKSTTKQLIKITSAINDLNNSDFVEKIIQETELSNIDFSSYNNYGKKNYNTVQATYTISYSSNEKIEAVAQKHGLTRSQVLNLFLSKYLNIPIDHKD</sequence>
<dbReference type="AlphaFoldDB" id="A0A1B3ISU5"/>
<protein>
    <submittedName>
        <fullName evidence="1">Uncharacterized protein</fullName>
    </submittedName>
</protein>
<evidence type="ECO:0000313" key="1">
    <source>
        <dbReference type="EMBL" id="AOF44143.1"/>
    </source>
</evidence>
<dbReference type="RefSeq" id="WP_115287130.1">
    <property type="nucleotide sequence ID" value="NZ_JACGYN010000013.1"/>
</dbReference>
<proteinExistence type="predicted"/>